<feature type="binding site" description="axial binding residue" evidence="15">
    <location>
        <position position="403"/>
    </location>
    <ligand>
        <name>heme</name>
        <dbReference type="ChEBI" id="CHEBI:30413"/>
    </ligand>
    <ligandPart>
        <name>Fe</name>
        <dbReference type="ChEBI" id="CHEBI:18248"/>
    </ligandPart>
</feature>
<comment type="cofactor">
    <cofactor evidence="3">
        <name>FAD</name>
        <dbReference type="ChEBI" id="CHEBI:57692"/>
    </cofactor>
</comment>
<dbReference type="InterPro" id="IPR001128">
    <property type="entry name" value="Cyt_P450"/>
</dbReference>
<dbReference type="Gene3D" id="2.40.30.10">
    <property type="entry name" value="Translation factors"/>
    <property type="match status" value="1"/>
</dbReference>
<evidence type="ECO:0000256" key="4">
    <source>
        <dbReference type="ARBA" id="ARBA00010018"/>
    </source>
</evidence>
<evidence type="ECO:0000259" key="17">
    <source>
        <dbReference type="PROSITE" id="PS50902"/>
    </source>
</evidence>
<evidence type="ECO:0000313" key="19">
    <source>
        <dbReference type="EMBL" id="KAK7677352.1"/>
    </source>
</evidence>
<dbReference type="GO" id="GO:0050660">
    <property type="term" value="F:flavin adenine dinucleotide binding"/>
    <property type="evidence" value="ECO:0007669"/>
    <property type="project" value="TreeGrafter"/>
</dbReference>
<dbReference type="SUPFAM" id="SSF52218">
    <property type="entry name" value="Flavoproteins"/>
    <property type="match status" value="1"/>
</dbReference>
<dbReference type="SUPFAM" id="SSF63380">
    <property type="entry name" value="Riboflavin synthase domain-like"/>
    <property type="match status" value="1"/>
</dbReference>
<evidence type="ECO:0000256" key="3">
    <source>
        <dbReference type="ARBA" id="ARBA00001974"/>
    </source>
</evidence>
<keyword evidence="14" id="KW-0503">Monooxygenase</keyword>
<keyword evidence="11" id="KW-0521">NADP</keyword>
<dbReference type="Pfam" id="PF00175">
    <property type="entry name" value="NAD_binding_1"/>
    <property type="match status" value="1"/>
</dbReference>
<reference evidence="19 20" key="1">
    <citation type="submission" date="2022-09" db="EMBL/GenBank/DDBJ databases">
        <authorList>
            <person name="Palmer J.M."/>
        </authorList>
    </citation>
    <scope>NUCLEOTIDE SEQUENCE [LARGE SCALE GENOMIC DNA]</scope>
    <source>
        <strain evidence="19 20">DSM 7382</strain>
    </source>
</reference>
<dbReference type="PRINTS" id="PR00463">
    <property type="entry name" value="EP450I"/>
</dbReference>
<evidence type="ECO:0000256" key="12">
    <source>
        <dbReference type="ARBA" id="ARBA00023002"/>
    </source>
</evidence>
<dbReference type="PROSITE" id="PS00086">
    <property type="entry name" value="CYTOCHROME_P450"/>
    <property type="match status" value="1"/>
</dbReference>
<evidence type="ECO:0000256" key="11">
    <source>
        <dbReference type="ARBA" id="ARBA00022857"/>
    </source>
</evidence>
<keyword evidence="6 15" id="KW-0349">Heme</keyword>
<dbReference type="InterPro" id="IPR002401">
    <property type="entry name" value="Cyt_P450_E_grp-I"/>
</dbReference>
<evidence type="ECO:0000256" key="16">
    <source>
        <dbReference type="SAM" id="MobiDB-lite"/>
    </source>
</evidence>
<dbReference type="PRINTS" id="PR00385">
    <property type="entry name" value="P450"/>
</dbReference>
<dbReference type="GO" id="GO:0003958">
    <property type="term" value="F:NADPH-hemoprotein reductase activity"/>
    <property type="evidence" value="ECO:0007669"/>
    <property type="project" value="InterPro"/>
</dbReference>
<keyword evidence="13 15" id="KW-0408">Iron</keyword>
<dbReference type="Pfam" id="PF00667">
    <property type="entry name" value="FAD_binding_1"/>
    <property type="match status" value="1"/>
</dbReference>
<evidence type="ECO:0000259" key="18">
    <source>
        <dbReference type="PROSITE" id="PS51384"/>
    </source>
</evidence>
<gene>
    <name evidence="19" type="ORF">QCA50_019682</name>
</gene>
<feature type="domain" description="Flavodoxin-like" evidence="17">
    <location>
        <begin position="496"/>
        <end position="636"/>
    </location>
</feature>
<protein>
    <recommendedName>
        <fullName evidence="21">Cytochrome P450</fullName>
    </recommendedName>
</protein>
<dbReference type="EMBL" id="JASBNA010000090">
    <property type="protein sequence ID" value="KAK7677352.1"/>
    <property type="molecule type" value="Genomic_DNA"/>
</dbReference>
<dbReference type="Gene3D" id="3.40.50.360">
    <property type="match status" value="1"/>
</dbReference>
<dbReference type="InterPro" id="IPR023206">
    <property type="entry name" value="Bifunctional_P450_P450_red"/>
</dbReference>
<dbReference type="FunFam" id="1.10.630.10:FF:000040">
    <property type="entry name" value="Bifunctional cytochrome P450/NADPH--P450 reductase"/>
    <property type="match status" value="1"/>
</dbReference>
<dbReference type="AlphaFoldDB" id="A0AAW0FJH3"/>
<dbReference type="CDD" id="cd11068">
    <property type="entry name" value="CYP120A1"/>
    <property type="match status" value="1"/>
</dbReference>
<dbReference type="GO" id="GO:0005829">
    <property type="term" value="C:cytosol"/>
    <property type="evidence" value="ECO:0007669"/>
    <property type="project" value="TreeGrafter"/>
</dbReference>
<dbReference type="PANTHER" id="PTHR19384">
    <property type="entry name" value="NITRIC OXIDE SYNTHASE-RELATED"/>
    <property type="match status" value="1"/>
</dbReference>
<evidence type="ECO:0000256" key="13">
    <source>
        <dbReference type="ARBA" id="ARBA00023004"/>
    </source>
</evidence>
<feature type="region of interest" description="Disordered" evidence="16">
    <location>
        <begin position="468"/>
        <end position="488"/>
    </location>
</feature>
<proteinExistence type="inferred from homology"/>
<keyword evidence="5" id="KW-0813">Transport</keyword>
<organism evidence="19 20">
    <name type="scientific">Cerrena zonata</name>
    <dbReference type="NCBI Taxonomy" id="2478898"/>
    <lineage>
        <taxon>Eukaryota</taxon>
        <taxon>Fungi</taxon>
        <taxon>Dikarya</taxon>
        <taxon>Basidiomycota</taxon>
        <taxon>Agaricomycotina</taxon>
        <taxon>Agaricomycetes</taxon>
        <taxon>Polyporales</taxon>
        <taxon>Cerrenaceae</taxon>
        <taxon>Cerrena</taxon>
    </lineage>
</organism>
<dbReference type="SUPFAM" id="SSF52343">
    <property type="entry name" value="Ferredoxin reductase-like, C-terminal NADP-linked domain"/>
    <property type="match status" value="1"/>
</dbReference>
<dbReference type="Pfam" id="PF00258">
    <property type="entry name" value="Flavodoxin_1"/>
    <property type="match status" value="1"/>
</dbReference>
<dbReference type="InterPro" id="IPR017972">
    <property type="entry name" value="Cyt_P450_CS"/>
</dbReference>
<evidence type="ECO:0008006" key="21">
    <source>
        <dbReference type="Google" id="ProtNLM"/>
    </source>
</evidence>
<dbReference type="PIRSF" id="PIRSF000209">
    <property type="entry name" value="Bifunctional_P450_P450R"/>
    <property type="match status" value="1"/>
</dbReference>
<dbReference type="GO" id="GO:0070330">
    <property type="term" value="F:aromatase activity"/>
    <property type="evidence" value="ECO:0007669"/>
    <property type="project" value="InterPro"/>
</dbReference>
<dbReference type="GO" id="GO:0010181">
    <property type="term" value="F:FMN binding"/>
    <property type="evidence" value="ECO:0007669"/>
    <property type="project" value="InterPro"/>
</dbReference>
<comment type="caution">
    <text evidence="19">The sequence shown here is derived from an EMBL/GenBank/DDBJ whole genome shotgun (WGS) entry which is preliminary data.</text>
</comment>
<dbReference type="PROSITE" id="PS50902">
    <property type="entry name" value="FLAVODOXIN_LIKE"/>
    <property type="match status" value="1"/>
</dbReference>
<comment type="cofactor">
    <cofactor evidence="1">
        <name>FMN</name>
        <dbReference type="ChEBI" id="CHEBI:58210"/>
    </cofactor>
</comment>
<dbReference type="Gene3D" id="1.10.630.10">
    <property type="entry name" value="Cytochrome P450"/>
    <property type="match status" value="1"/>
</dbReference>
<evidence type="ECO:0000256" key="9">
    <source>
        <dbReference type="ARBA" id="ARBA00022723"/>
    </source>
</evidence>
<keyword evidence="12" id="KW-0560">Oxidoreductase</keyword>
<evidence type="ECO:0000256" key="1">
    <source>
        <dbReference type="ARBA" id="ARBA00001917"/>
    </source>
</evidence>
<dbReference type="Gene3D" id="3.40.50.80">
    <property type="entry name" value="Nucleotide-binding domain of ferredoxin-NADP reductase (FNR) module"/>
    <property type="match status" value="1"/>
</dbReference>
<evidence type="ECO:0000256" key="15">
    <source>
        <dbReference type="PIRSR" id="PIRSR000209-1"/>
    </source>
</evidence>
<dbReference type="InterPro" id="IPR017927">
    <property type="entry name" value="FAD-bd_FR_type"/>
</dbReference>
<dbReference type="Gene3D" id="1.20.990.10">
    <property type="entry name" value="NADPH-cytochrome p450 Reductase, Chain A, domain 3"/>
    <property type="match status" value="1"/>
</dbReference>
<dbReference type="PROSITE" id="PS51384">
    <property type="entry name" value="FAD_FR"/>
    <property type="match status" value="1"/>
</dbReference>
<keyword evidence="10" id="KW-0274">FAD</keyword>
<dbReference type="InterPro" id="IPR039261">
    <property type="entry name" value="FNR_nucleotide-bd"/>
</dbReference>
<accession>A0AAW0FJH3</accession>
<sequence length="1060" mass="118288">MTTPIPSPPSIPFLGHAAHMDREIPFRSFQLLADQYGEIYRLNILTRKAIVVNSYDLVNELSDDSKFYKTVPATLQEVRRALGDGLFTAFKEEPNWGIAHRLLMPTFGTLPVRDMFDDMLDIAEQLILKWERFGPTYTVDPAEDFTRLTFDTIALTAMTYRFNAFYSETAHPFTQAMGDFLAEAAVRVNRPSVVQALMRGTNAKYEQDIKTMADLADEIIAERKKNPIDKPDLLNRMLYHADPKTGEKLTDDNIRYNLLTFLVAGHETTSGTLTFALYHIVKNPEVLRKLREEVDEVLGDETITRNDLGRLKYNQAVIRETLRLNPPASFRTVAPLEDCVIGGGKYFVEKDVSIVINSWKMQCDPKVWGEDALLFKPERMMDGKFEQYPPNAWQPFGYGSRGCIGRALAIQEAQICLACIIQKFDFVMKDPSYELKLKQTMTVKPKDFYIHAVPRTDKIKRVPRPVPKRTASQVAPAVPQATTVPSSSLPENAPPLYVLYGSNSGSSEGFAQRVASDAARYGFRASFATLDSAVNDLPTDGPIVIVTASFEGEPADNAAHFVNWLVNLHDQKLVNVRYAVFGCGNRDWARTYQKIPRLIDDTLDQHGAQRLVSRGEGDASSFEFFSSFDDWCQNLWKILPKEYHTTINEGQATSGIEIKELDAGTSRATTLRQPDTALGTVLENKVLTASGAATKRHIVIELPENALYRPGDYLAILPTNPLRSVQRAIARFGLSPEQQITLSSVGPTSLPTDTPITVSNLLSGYVELSQPATTRDLHTLSEVESSESTKQALQEFIDSYEKVQAQRLSVLDLLEDHSDIKLSFGVFLSMLPSMRLRQYSISSSPLWNPTQVSLTVSIIEAPSISGRKEPFLGVASTYIAGLCPGTKVQVSVRSSSAAFHPPADPMIPMVMFCAGTGLAPMRGFLQDRAYQKKAGREVAKSLLFFGCRNPGEDYLYSESDLKEWIEAGVVDVRPAFSRSPGSSSDCKYVQDRVWQDRKDVIEIFDSGAKCYTCGSRKVAEGVREVLTKIIKEKDNLEDEKAAALFHRAVEASRYATDIFD</sequence>
<evidence type="ECO:0000256" key="10">
    <source>
        <dbReference type="ARBA" id="ARBA00022827"/>
    </source>
</evidence>
<keyword evidence="8" id="KW-0288">FMN</keyword>
<evidence type="ECO:0000256" key="7">
    <source>
        <dbReference type="ARBA" id="ARBA00022630"/>
    </source>
</evidence>
<dbReference type="Proteomes" id="UP001385951">
    <property type="component" value="Unassembled WGS sequence"/>
</dbReference>
<comment type="cofactor">
    <cofactor evidence="2 15">
        <name>heme</name>
        <dbReference type="ChEBI" id="CHEBI:30413"/>
    </cofactor>
</comment>
<keyword evidence="20" id="KW-1185">Reference proteome</keyword>
<dbReference type="InterPro" id="IPR003097">
    <property type="entry name" value="CysJ-like_FAD-binding"/>
</dbReference>
<dbReference type="Pfam" id="PF00067">
    <property type="entry name" value="p450"/>
    <property type="match status" value="1"/>
</dbReference>
<evidence type="ECO:0000313" key="20">
    <source>
        <dbReference type="Proteomes" id="UP001385951"/>
    </source>
</evidence>
<dbReference type="PANTHER" id="PTHR19384:SF127">
    <property type="entry name" value="BIFUNCTIONAL CYTOCHROME P450_NADPH--P450 REDUCTASE"/>
    <property type="match status" value="1"/>
</dbReference>
<dbReference type="GO" id="GO:0020037">
    <property type="term" value="F:heme binding"/>
    <property type="evidence" value="ECO:0007669"/>
    <property type="project" value="InterPro"/>
</dbReference>
<dbReference type="InterPro" id="IPR008254">
    <property type="entry name" value="Flavodoxin/NO_synth"/>
</dbReference>
<dbReference type="GO" id="GO:0005506">
    <property type="term" value="F:iron ion binding"/>
    <property type="evidence" value="ECO:0007669"/>
    <property type="project" value="InterPro"/>
</dbReference>
<evidence type="ECO:0000256" key="2">
    <source>
        <dbReference type="ARBA" id="ARBA00001971"/>
    </source>
</evidence>
<dbReference type="InterPro" id="IPR036396">
    <property type="entry name" value="Cyt_P450_sf"/>
</dbReference>
<comment type="similarity">
    <text evidence="4">In the N-terminal section; belongs to the cytochrome P450 family.</text>
</comment>
<evidence type="ECO:0000256" key="8">
    <source>
        <dbReference type="ARBA" id="ARBA00022643"/>
    </source>
</evidence>
<keyword evidence="7" id="KW-0285">Flavoprotein</keyword>
<dbReference type="SUPFAM" id="SSF48264">
    <property type="entry name" value="Cytochrome P450"/>
    <property type="match status" value="1"/>
</dbReference>
<evidence type="ECO:0000256" key="14">
    <source>
        <dbReference type="ARBA" id="ARBA00023033"/>
    </source>
</evidence>
<dbReference type="InterPro" id="IPR023173">
    <property type="entry name" value="NADPH_Cyt_P450_Rdtase_alpha"/>
</dbReference>
<name>A0AAW0FJH3_9APHY</name>
<dbReference type="InterPro" id="IPR017938">
    <property type="entry name" value="Riboflavin_synthase-like_b-brl"/>
</dbReference>
<keyword evidence="9 15" id="KW-0479">Metal-binding</keyword>
<evidence type="ECO:0000256" key="6">
    <source>
        <dbReference type="ARBA" id="ARBA00022617"/>
    </source>
</evidence>
<dbReference type="InterPro" id="IPR001433">
    <property type="entry name" value="OxRdtase_FAD/NAD-bd"/>
</dbReference>
<evidence type="ECO:0000256" key="5">
    <source>
        <dbReference type="ARBA" id="ARBA00022448"/>
    </source>
</evidence>
<dbReference type="InterPro" id="IPR029039">
    <property type="entry name" value="Flavoprotein-like_sf"/>
</dbReference>
<dbReference type="CDD" id="cd06206">
    <property type="entry name" value="bifunctional_CYPOR"/>
    <property type="match status" value="1"/>
</dbReference>
<feature type="domain" description="FAD-binding FR-type" evidence="18">
    <location>
        <begin position="674"/>
        <end position="902"/>
    </location>
</feature>